<evidence type="ECO:0000313" key="2">
    <source>
        <dbReference type="EMBL" id="ABJ87037.1"/>
    </source>
</evidence>
<dbReference type="NCBIfam" id="TIGR02595">
    <property type="entry name" value="PEP_CTERM"/>
    <property type="match status" value="1"/>
</dbReference>
<dbReference type="HOGENOM" id="CLU_1019031_0_0_0"/>
<dbReference type="InParanoid" id="Q01TI3"/>
<dbReference type="EMBL" id="CP000473">
    <property type="protein sequence ID" value="ABJ87037.1"/>
    <property type="molecule type" value="Genomic_DNA"/>
</dbReference>
<reference evidence="2" key="1">
    <citation type="submission" date="2006-10" db="EMBL/GenBank/DDBJ databases">
        <title>Complete sequence of Solibacter usitatus Ellin6076.</title>
        <authorList>
            <consortium name="US DOE Joint Genome Institute"/>
            <person name="Copeland A."/>
            <person name="Lucas S."/>
            <person name="Lapidus A."/>
            <person name="Barry K."/>
            <person name="Detter J.C."/>
            <person name="Glavina del Rio T."/>
            <person name="Hammon N."/>
            <person name="Israni S."/>
            <person name="Dalin E."/>
            <person name="Tice H."/>
            <person name="Pitluck S."/>
            <person name="Thompson L.S."/>
            <person name="Brettin T."/>
            <person name="Bruce D."/>
            <person name="Han C."/>
            <person name="Tapia R."/>
            <person name="Gilna P."/>
            <person name="Schmutz J."/>
            <person name="Larimer F."/>
            <person name="Land M."/>
            <person name="Hauser L."/>
            <person name="Kyrpides N."/>
            <person name="Mikhailova N."/>
            <person name="Janssen P.H."/>
            <person name="Kuske C.R."/>
            <person name="Richardson P."/>
        </authorList>
    </citation>
    <scope>NUCLEOTIDE SEQUENCE</scope>
    <source>
        <strain evidence="2">Ellin6076</strain>
    </source>
</reference>
<dbReference type="KEGG" id="sus:Acid_6110"/>
<evidence type="ECO:0000256" key="1">
    <source>
        <dbReference type="SAM" id="SignalP"/>
    </source>
</evidence>
<keyword evidence="1" id="KW-0732">Signal</keyword>
<evidence type="ECO:0008006" key="3">
    <source>
        <dbReference type="Google" id="ProtNLM"/>
    </source>
</evidence>
<feature type="chain" id="PRO_5004163156" description="PEP-CTERM protein-sorting domain-containing protein" evidence="1">
    <location>
        <begin position="20"/>
        <end position="273"/>
    </location>
</feature>
<name>Q01TI3_SOLUE</name>
<organism evidence="2">
    <name type="scientific">Solibacter usitatus (strain Ellin6076)</name>
    <dbReference type="NCBI Taxonomy" id="234267"/>
    <lineage>
        <taxon>Bacteria</taxon>
        <taxon>Pseudomonadati</taxon>
        <taxon>Acidobacteriota</taxon>
        <taxon>Terriglobia</taxon>
        <taxon>Bryobacterales</taxon>
        <taxon>Solibacteraceae</taxon>
        <taxon>Candidatus Solibacter</taxon>
    </lineage>
</organism>
<sequence length="273" mass="29909" precursor="true">MKALLGLLLALSCVSSVHASTLEISTLDILDTLVVFPFNRRAVNGNHITLRGESGAGVIPEQRVDFVEPVTKEVSDVLFIRPISFEFVSDTEGGLSHTPPKYNQRVDAEEIDRNLRSPIRISVCSDRSSDDPLVGPFGCLGLANSDVVRVLGPGGVVIDAVTLDESGERGLGVVLDIPEQEIDFYAGGELSDYVLFHATTIRFISDRPEHSFVPGTTARTLVGERHFNLPLFSLRFESDTDVPEPSTRLLLATVSVGLLFCRKFLHLRPARIR</sequence>
<proteinExistence type="predicted"/>
<gene>
    <name evidence="2" type="ordered locus">Acid_6110</name>
</gene>
<accession>Q01TI3</accession>
<protein>
    <recommendedName>
        <fullName evidence="3">PEP-CTERM protein-sorting domain-containing protein</fullName>
    </recommendedName>
</protein>
<feature type="signal peptide" evidence="1">
    <location>
        <begin position="1"/>
        <end position="19"/>
    </location>
</feature>
<dbReference type="InterPro" id="IPR013424">
    <property type="entry name" value="Ice-binding_C"/>
</dbReference>
<dbReference type="AlphaFoldDB" id="Q01TI3"/>